<evidence type="ECO:0000256" key="1">
    <source>
        <dbReference type="ARBA" id="ARBA00022679"/>
    </source>
</evidence>
<feature type="domain" description="MOFRL-associated" evidence="6">
    <location>
        <begin position="29"/>
        <end position="278"/>
    </location>
</feature>
<dbReference type="OrthoDB" id="9766552at2"/>
<dbReference type="eggNOG" id="COG2379">
    <property type="taxonomic scope" value="Bacteria"/>
</dbReference>
<accession>Q7UK87</accession>
<evidence type="ECO:0000256" key="4">
    <source>
        <dbReference type="ARBA" id="ARBA00022840"/>
    </source>
</evidence>
<keyword evidence="1" id="KW-0808">Transferase</keyword>
<keyword evidence="2" id="KW-0547">Nucleotide-binding</keyword>
<dbReference type="EnsemblBacteria" id="CAD76994">
    <property type="protein sequence ID" value="CAD76994"/>
    <property type="gene ID" value="RB10787"/>
</dbReference>
<keyword evidence="4" id="KW-0067">ATP-binding</keyword>
<dbReference type="InterPro" id="IPR025286">
    <property type="entry name" value="MOFRL_assoc_dom"/>
</dbReference>
<evidence type="ECO:0000259" key="5">
    <source>
        <dbReference type="Pfam" id="PF05161"/>
    </source>
</evidence>
<dbReference type="Pfam" id="PF05161">
    <property type="entry name" value="MOFRL"/>
    <property type="match status" value="1"/>
</dbReference>
<evidence type="ECO:0000256" key="2">
    <source>
        <dbReference type="ARBA" id="ARBA00022741"/>
    </source>
</evidence>
<dbReference type="GO" id="GO:0005737">
    <property type="term" value="C:cytoplasm"/>
    <property type="evidence" value="ECO:0000318"/>
    <property type="project" value="GO_Central"/>
</dbReference>
<dbReference type="FunFam" id="3.40.1480.10:FF:000002">
    <property type="entry name" value="Glycerate kinase"/>
    <property type="match status" value="1"/>
</dbReference>
<keyword evidence="8" id="KW-1185">Reference proteome</keyword>
<evidence type="ECO:0000256" key="3">
    <source>
        <dbReference type="ARBA" id="ARBA00022777"/>
    </source>
</evidence>
<dbReference type="Gene3D" id="3.40.1480.10">
    <property type="entry name" value="MOFRL domain"/>
    <property type="match status" value="1"/>
</dbReference>
<evidence type="ECO:0000259" key="6">
    <source>
        <dbReference type="Pfam" id="PF13660"/>
    </source>
</evidence>
<sequence length="487" mass="51495">MERGQRADLFRSQWHCVIPMAPGTLLSDAQAMFAHGVEAVLGDRLIIDSVSFDETAMLIADHSIRKDSFDRFVVVGAGKASAAMAAGISEVIRNHLTTDSGLDFPVIGHVNVPQGCHRDLPGITIQEARPAGVNEPTVAAIEGTDRILQLVADAGPRDLVIGLISGGGSALLCRPSPGISLDDKLTVTRWLSSHGADIVALNTVRKHLSDVKGGGLLRANRAGQFLTLVLSDVLGDPLDLIASGPTVPDTSTAMDALAVLDRFDPDHQLPHVVREHLKQAADHPASTIAATDHSTFVLGNNAVAVDAAGITAEALGYNHVMHCHRQSEGDAESVGRHLADLTLTMLQADPAVHRQDAFLSGGEPTVSLADASIRGVGGRNGQLVLAAYARLLELNLTDDQWSRLAILSGGTDGEDGPSDAAGGMIDGDVHRRIMELGLDVHDAMRRNDSHGFLRQVGGLLLTGPTGTNVCDIRIALVDHPKHRRHST</sequence>
<dbReference type="InParanoid" id="Q7UK87"/>
<dbReference type="InterPro" id="IPR039760">
    <property type="entry name" value="MOFRL_protein"/>
</dbReference>
<dbReference type="GO" id="GO:0008887">
    <property type="term" value="F:glycerate kinase activity"/>
    <property type="evidence" value="ECO:0000318"/>
    <property type="project" value="GO_Central"/>
</dbReference>
<dbReference type="InterPro" id="IPR007835">
    <property type="entry name" value="MOFRL"/>
</dbReference>
<dbReference type="GO" id="GO:0005524">
    <property type="term" value="F:ATP binding"/>
    <property type="evidence" value="ECO:0007669"/>
    <property type="project" value="UniProtKB-KW"/>
</dbReference>
<dbReference type="Gene3D" id="3.40.50.10180">
    <property type="entry name" value="Glycerate kinase, MOFRL-like N-terminal domain"/>
    <property type="match status" value="1"/>
</dbReference>
<dbReference type="AlphaFoldDB" id="Q7UK87"/>
<evidence type="ECO:0008006" key="9">
    <source>
        <dbReference type="Google" id="ProtNLM"/>
    </source>
</evidence>
<dbReference type="KEGG" id="rba:RB10787"/>
<dbReference type="HOGENOM" id="CLU_032279_1_1_0"/>
<protein>
    <recommendedName>
        <fullName evidence="9">Glycerate kinase</fullName>
    </recommendedName>
</protein>
<reference evidence="7 8" key="1">
    <citation type="journal article" date="2003" name="Proc. Natl. Acad. Sci. U.S.A.">
        <title>Complete genome sequence of the marine planctomycete Pirellula sp. strain 1.</title>
        <authorList>
            <person name="Gloeckner F.O."/>
            <person name="Kube M."/>
            <person name="Bauer M."/>
            <person name="Teeling H."/>
            <person name="Lombardot T."/>
            <person name="Ludwig W."/>
            <person name="Gade D."/>
            <person name="Beck A."/>
            <person name="Borzym K."/>
            <person name="Heitmann K."/>
            <person name="Rabus R."/>
            <person name="Schlesner H."/>
            <person name="Amann R."/>
            <person name="Reinhardt R."/>
        </authorList>
    </citation>
    <scope>NUCLEOTIDE SEQUENCE [LARGE SCALE GENOMIC DNA]</scope>
    <source>
        <strain evidence="8">DSM 10527 / NCIMB 13988 / SH1</strain>
    </source>
</reference>
<dbReference type="STRING" id="243090.RB10787"/>
<proteinExistence type="predicted"/>
<dbReference type="PATRIC" id="fig|243090.15.peg.5207"/>
<dbReference type="PANTHER" id="PTHR12227:SF0">
    <property type="entry name" value="GLYCERATE KINASE"/>
    <property type="match status" value="1"/>
</dbReference>
<keyword evidence="3" id="KW-0418">Kinase</keyword>
<dbReference type="EMBL" id="BX294152">
    <property type="protein sequence ID" value="CAD76994.1"/>
    <property type="molecule type" value="Genomic_DNA"/>
</dbReference>
<evidence type="ECO:0000313" key="8">
    <source>
        <dbReference type="Proteomes" id="UP000001025"/>
    </source>
</evidence>
<feature type="domain" description="MOFRL" evidence="5">
    <location>
        <begin position="357"/>
        <end position="471"/>
    </location>
</feature>
<dbReference type="SUPFAM" id="SSF82544">
    <property type="entry name" value="GckA/TtuD-like"/>
    <property type="match status" value="1"/>
</dbReference>
<dbReference type="FunFam" id="3.40.50.10180:FF:000001">
    <property type="entry name" value="Glycerate kinase"/>
    <property type="match status" value="1"/>
</dbReference>
<name>Q7UK87_RHOBA</name>
<dbReference type="PANTHER" id="PTHR12227">
    <property type="entry name" value="GLYCERATE KINASE"/>
    <property type="match status" value="1"/>
</dbReference>
<dbReference type="InterPro" id="IPR037035">
    <property type="entry name" value="GK-like_C_sf"/>
</dbReference>
<dbReference type="Proteomes" id="UP000001025">
    <property type="component" value="Chromosome"/>
</dbReference>
<organism evidence="7 8">
    <name type="scientific">Rhodopirellula baltica (strain DSM 10527 / NCIMB 13988 / SH1)</name>
    <dbReference type="NCBI Taxonomy" id="243090"/>
    <lineage>
        <taxon>Bacteria</taxon>
        <taxon>Pseudomonadati</taxon>
        <taxon>Planctomycetota</taxon>
        <taxon>Planctomycetia</taxon>
        <taxon>Pirellulales</taxon>
        <taxon>Pirellulaceae</taxon>
        <taxon>Rhodopirellula</taxon>
    </lineage>
</organism>
<evidence type="ECO:0000313" key="7">
    <source>
        <dbReference type="EMBL" id="CAD76994.1"/>
    </source>
</evidence>
<dbReference type="InterPro" id="IPR038614">
    <property type="entry name" value="GK_N_sf"/>
</dbReference>
<gene>
    <name evidence="7" type="ordered locus">RB10787</name>
</gene>
<dbReference type="Pfam" id="PF13660">
    <property type="entry name" value="DUF4147"/>
    <property type="match status" value="1"/>
</dbReference>